<protein>
    <submittedName>
        <fullName evidence="1">Uncharacterized protein</fullName>
    </submittedName>
</protein>
<dbReference type="RefSeq" id="WP_141137269.1">
    <property type="nucleotide sequence ID" value="NZ_FZOL01000005.1"/>
</dbReference>
<gene>
    <name evidence="1" type="ORF">SAMN05444352_10544</name>
</gene>
<dbReference type="EMBL" id="FZOL01000005">
    <property type="protein sequence ID" value="SNS23457.1"/>
    <property type="molecule type" value="Genomic_DNA"/>
</dbReference>
<dbReference type="Proteomes" id="UP000198407">
    <property type="component" value="Unassembled WGS sequence"/>
</dbReference>
<dbReference type="OrthoDB" id="9926436at2"/>
<proteinExistence type="predicted"/>
<evidence type="ECO:0000313" key="1">
    <source>
        <dbReference type="EMBL" id="SNS23457.1"/>
    </source>
</evidence>
<sequence>MTNKTPFPTENHKDHFIYDNLPFINPEHGELATVEWATIINIDLFEPDNYDPDDFSTRPSYYLQITPSGEIRGVTYDHDDHEEYFSVAAENSDVVFLKLFTIQYPSLTPTLTSLLYYRKDRATKLREQVNQEKENLLNED</sequence>
<name>A0A239CTQ1_9PSED</name>
<organism evidence="1 2">
    <name type="scientific">Pseudomonas japonica</name>
    <dbReference type="NCBI Taxonomy" id="256466"/>
    <lineage>
        <taxon>Bacteria</taxon>
        <taxon>Pseudomonadati</taxon>
        <taxon>Pseudomonadota</taxon>
        <taxon>Gammaproteobacteria</taxon>
        <taxon>Pseudomonadales</taxon>
        <taxon>Pseudomonadaceae</taxon>
        <taxon>Pseudomonas</taxon>
    </lineage>
</organism>
<reference evidence="2" key="1">
    <citation type="submission" date="2017-06" db="EMBL/GenBank/DDBJ databases">
        <authorList>
            <person name="Varghese N."/>
            <person name="Submissions S."/>
        </authorList>
    </citation>
    <scope>NUCLEOTIDE SEQUENCE [LARGE SCALE GENOMIC DNA]</scope>
    <source>
        <strain evidence="2">DSM 22348</strain>
    </source>
</reference>
<dbReference type="AlphaFoldDB" id="A0A239CTQ1"/>
<evidence type="ECO:0000313" key="2">
    <source>
        <dbReference type="Proteomes" id="UP000198407"/>
    </source>
</evidence>
<keyword evidence="2" id="KW-1185">Reference proteome</keyword>
<accession>A0A239CTQ1</accession>